<feature type="compositionally biased region" description="Gly residues" evidence="1">
    <location>
        <begin position="230"/>
        <end position="239"/>
    </location>
</feature>
<name>A0A243RM38_9ACTN</name>
<evidence type="ECO:0000313" key="2">
    <source>
        <dbReference type="EMBL" id="OUC96003.1"/>
    </source>
</evidence>
<organism evidence="2 3">
    <name type="scientific">Streptosporangium minutum</name>
    <dbReference type="NCBI Taxonomy" id="569862"/>
    <lineage>
        <taxon>Bacteria</taxon>
        <taxon>Bacillati</taxon>
        <taxon>Actinomycetota</taxon>
        <taxon>Actinomycetes</taxon>
        <taxon>Streptosporangiales</taxon>
        <taxon>Streptosporangiaceae</taxon>
        <taxon>Streptosporangium</taxon>
    </lineage>
</organism>
<evidence type="ECO:0000313" key="3">
    <source>
        <dbReference type="Proteomes" id="UP000194761"/>
    </source>
</evidence>
<dbReference type="EMBL" id="NGFP01000067">
    <property type="protein sequence ID" value="OUC96003.1"/>
    <property type="molecule type" value="Genomic_DNA"/>
</dbReference>
<dbReference type="Proteomes" id="UP000194761">
    <property type="component" value="Unassembled WGS sequence"/>
</dbReference>
<feature type="region of interest" description="Disordered" evidence="1">
    <location>
        <begin position="219"/>
        <end position="262"/>
    </location>
</feature>
<sequence length="262" mass="28493">MIMVGCLAGALTGCGVLGELTADQAVITASQPFRGSPSEKFAEGVDGIVVPEARPVKHFSTRDVRSAFLTSRRMLRAAHLDRQTLLGGRPDAFAEQLDPQQRKDFLRNLDHKVQDKNTRAWVTSFAPGSAELVGDVVKVQGKLAAESGADENGRPELWVNYEARFVYALRPAGKHSPIVRVMVFVKARHEFWRDEPGARLRNWDGESTEFWSAGTECDSPDGFLRPDYTGEGGGGGGGQVDDAYDDKAAPLKDGECGTVDEI</sequence>
<proteinExistence type="predicted"/>
<comment type="caution">
    <text evidence="2">The sequence shown here is derived from an EMBL/GenBank/DDBJ whole genome shotgun (WGS) entry which is preliminary data.</text>
</comment>
<accession>A0A243RM38</accession>
<protein>
    <submittedName>
        <fullName evidence="2">Uncharacterized protein</fullName>
    </submittedName>
</protein>
<evidence type="ECO:0000256" key="1">
    <source>
        <dbReference type="SAM" id="MobiDB-lite"/>
    </source>
</evidence>
<reference evidence="2 3" key="1">
    <citation type="submission" date="2017-05" db="EMBL/GenBank/DDBJ databases">
        <title>Biotechnological potential of actinobacteria isolated from South African environments.</title>
        <authorList>
            <person name="Le Roes-Hill M."/>
            <person name="Prins A."/>
            <person name="Durrell K.A."/>
        </authorList>
    </citation>
    <scope>NUCLEOTIDE SEQUENCE [LARGE SCALE GENOMIC DNA]</scope>
    <source>
        <strain evidence="2">M26</strain>
    </source>
</reference>
<gene>
    <name evidence="2" type="ORF">CA984_16530</name>
</gene>
<feature type="compositionally biased region" description="Basic and acidic residues" evidence="1">
    <location>
        <begin position="245"/>
        <end position="255"/>
    </location>
</feature>
<keyword evidence="3" id="KW-1185">Reference proteome</keyword>
<dbReference type="AlphaFoldDB" id="A0A243RM38"/>